<keyword evidence="5" id="KW-1185">Reference proteome</keyword>
<feature type="region of interest" description="Disordered" evidence="1">
    <location>
        <begin position="49"/>
        <end position="73"/>
    </location>
</feature>
<keyword evidence="2" id="KW-0472">Membrane</keyword>
<evidence type="ECO:0000256" key="1">
    <source>
        <dbReference type="SAM" id="MobiDB-lite"/>
    </source>
</evidence>
<accession>A0A917M1W4</accession>
<dbReference type="Gene3D" id="2.50.20.10">
    <property type="entry name" value="Lipoprotein localisation LolA/LolB/LppX"/>
    <property type="match status" value="1"/>
</dbReference>
<dbReference type="AlphaFoldDB" id="A0A917M1W4"/>
<dbReference type="InterPro" id="IPR052944">
    <property type="entry name" value="Sporulation_related"/>
</dbReference>
<dbReference type="InterPro" id="IPR033434">
    <property type="entry name" value="MucB/RseB_N"/>
</dbReference>
<comment type="caution">
    <text evidence="4">The sequence shown here is derived from an EMBL/GenBank/DDBJ whole genome shotgun (WGS) entry which is preliminary data.</text>
</comment>
<dbReference type="Pfam" id="PF03888">
    <property type="entry name" value="MucB_RseB"/>
    <property type="match status" value="1"/>
</dbReference>
<name>A0A917M1W4_9BACI</name>
<keyword evidence="2" id="KW-0812">Transmembrane</keyword>
<dbReference type="InterPro" id="IPR029046">
    <property type="entry name" value="LolA/LolB/LppX"/>
</dbReference>
<feature type="compositionally biased region" description="Polar residues" evidence="1">
    <location>
        <begin position="61"/>
        <end position="73"/>
    </location>
</feature>
<gene>
    <name evidence="4" type="ORF">GCM10011398_15960</name>
</gene>
<reference evidence="4" key="2">
    <citation type="submission" date="2020-09" db="EMBL/GenBank/DDBJ databases">
        <authorList>
            <person name="Sun Q."/>
            <person name="Zhou Y."/>
        </authorList>
    </citation>
    <scope>NUCLEOTIDE SEQUENCE</scope>
    <source>
        <strain evidence="4">CGMCC 1.12754</strain>
    </source>
</reference>
<organism evidence="4 5">
    <name type="scientific">Virgibacillus oceani</name>
    <dbReference type="NCBI Taxonomy" id="1479511"/>
    <lineage>
        <taxon>Bacteria</taxon>
        <taxon>Bacillati</taxon>
        <taxon>Bacillota</taxon>
        <taxon>Bacilli</taxon>
        <taxon>Bacillales</taxon>
        <taxon>Bacillaceae</taxon>
        <taxon>Virgibacillus</taxon>
    </lineage>
</organism>
<keyword evidence="2" id="KW-1133">Transmembrane helix</keyword>
<dbReference type="PANTHER" id="PTHR37507:SF2">
    <property type="entry name" value="SPORULATION PROTEIN YDCC"/>
    <property type="match status" value="1"/>
</dbReference>
<evidence type="ECO:0000259" key="3">
    <source>
        <dbReference type="Pfam" id="PF03888"/>
    </source>
</evidence>
<proteinExistence type="predicted"/>
<dbReference type="EMBL" id="BMFR01000004">
    <property type="protein sequence ID" value="GGG72396.1"/>
    <property type="molecule type" value="Genomic_DNA"/>
</dbReference>
<feature type="compositionally biased region" description="Basic and acidic residues" evidence="1">
    <location>
        <begin position="1"/>
        <end position="23"/>
    </location>
</feature>
<dbReference type="Proteomes" id="UP000622860">
    <property type="component" value="Unassembled WGS sequence"/>
</dbReference>
<feature type="transmembrane region" description="Helical" evidence="2">
    <location>
        <begin position="81"/>
        <end position="102"/>
    </location>
</feature>
<sequence>MMENNERKLSDFIDRLNKEKQPNEDEYTTDSDELKDLYQTVKLVKSVKDPAMPGPDFQKKLATSLNQESARTNSSRKKRKWKYFIGIASAAAILAFMVNFLLPFENSDVVNVMADAFEEVEAYHGTLEIVETNVNGKSTTQAKLEVWADKNGNYYTKSLEGSNKGTITVNNGEKKWQVYPDQQQVHVLPSIPDGYRFHFELGNEINNVKNALTIKEIGKETIAGRDTVILEVTPKGGEAYKIWIDNDTKLPLQKQTAMHNAIQYKATYTNMEFNDAIPEKLMAYQLPKGYEEINQNPEQVVTDRSEVQAAVGFIPKTPEALPGGYAQDRIAVVPSKDLVRIYYKGEDTKQIVVSQGKSNDKFKVAPNAKLGRINHNSAEIQSPVEEYAGILAGITSYAGETNINSIRWQQNGFEFAVVGNDSVDKLAAITESVTNERFEMPANDGQEFSPQVEVPYDLTQEKNDQKSVDAGSSPWKLDPAFVTQVFVSLKMSPEGITGDYPISTDDLDVIENTGKEAIVEVKNDKTPIKKVYLKRIVRQDTTGIWTVVGYDPV</sequence>
<feature type="region of interest" description="Disordered" evidence="1">
    <location>
        <begin position="1"/>
        <end position="31"/>
    </location>
</feature>
<evidence type="ECO:0000256" key="2">
    <source>
        <dbReference type="SAM" id="Phobius"/>
    </source>
</evidence>
<dbReference type="RefSeq" id="WP_229683096.1">
    <property type="nucleotide sequence ID" value="NZ_BMFR01000004.1"/>
</dbReference>
<evidence type="ECO:0000313" key="4">
    <source>
        <dbReference type="EMBL" id="GGG72396.1"/>
    </source>
</evidence>
<dbReference type="SUPFAM" id="SSF89392">
    <property type="entry name" value="Prokaryotic lipoproteins and lipoprotein localization factors"/>
    <property type="match status" value="1"/>
</dbReference>
<dbReference type="PANTHER" id="PTHR37507">
    <property type="entry name" value="SPORULATION PROTEIN YDCC"/>
    <property type="match status" value="1"/>
</dbReference>
<protein>
    <recommendedName>
        <fullName evidence="3">MucB/RseB N-terminal domain-containing protein</fullName>
    </recommendedName>
</protein>
<reference evidence="4" key="1">
    <citation type="journal article" date="2014" name="Int. J. Syst. Evol. Microbiol.">
        <title>Complete genome sequence of Corynebacterium casei LMG S-19264T (=DSM 44701T), isolated from a smear-ripened cheese.</title>
        <authorList>
            <consortium name="US DOE Joint Genome Institute (JGI-PGF)"/>
            <person name="Walter F."/>
            <person name="Albersmeier A."/>
            <person name="Kalinowski J."/>
            <person name="Ruckert C."/>
        </authorList>
    </citation>
    <scope>NUCLEOTIDE SEQUENCE</scope>
    <source>
        <strain evidence="4">CGMCC 1.12754</strain>
    </source>
</reference>
<evidence type="ECO:0000313" key="5">
    <source>
        <dbReference type="Proteomes" id="UP000622860"/>
    </source>
</evidence>
<feature type="domain" description="MucB/RseB N-terminal" evidence="3">
    <location>
        <begin position="144"/>
        <end position="276"/>
    </location>
</feature>